<evidence type="ECO:0000313" key="2">
    <source>
        <dbReference type="EMBL" id="CUF70710.1"/>
    </source>
</evidence>
<name>A0A0S4ITB3_BODSA</name>
<feature type="region of interest" description="Disordered" evidence="1">
    <location>
        <begin position="20"/>
        <end position="48"/>
    </location>
</feature>
<dbReference type="EMBL" id="CYKH01000388">
    <property type="protein sequence ID" value="CUF70710.1"/>
    <property type="molecule type" value="Genomic_DNA"/>
</dbReference>
<feature type="region of interest" description="Disordered" evidence="1">
    <location>
        <begin position="401"/>
        <end position="427"/>
    </location>
</feature>
<reference evidence="3" key="1">
    <citation type="submission" date="2015-09" db="EMBL/GenBank/DDBJ databases">
        <authorList>
            <consortium name="Pathogen Informatics"/>
        </authorList>
    </citation>
    <scope>NUCLEOTIDE SEQUENCE [LARGE SCALE GENOMIC DNA]</scope>
    <source>
        <strain evidence="3">Lake Konstanz</strain>
    </source>
</reference>
<proteinExistence type="predicted"/>
<gene>
    <name evidence="2" type="ORF">BSAL_65040</name>
</gene>
<sequence>ETERQRVVRLQQVHVDHLKQFRKKQKYHDETNSSRGGRRGSSGLDHSLIVSKNDVDGVTTRTDIHFQGKHAQSHRLLTSRKSVADVAASNLMTSSLARPNASLIPKPLFTAANTLHGKMKGGGGPLSTSARDATAVEAAAARSSGSTQINGVSCTKPGWRDGVSRPSSALDSVAVPVFSSFEQDGVFRPDCGPRLASLLDNHRELYTEHAAVQRADAEEERRQCVSALSMLTAVMTKAAGVSDNGFEQERRYYFAESALRGTAASAGSRAGGASSVIATKEFHPAVRELLKTSPRPPTAPLTGRPSSARLGGSQTSAPCGVVATARPSSARVTRSSSIVTAVDSVVSRLTPAGAAVQYHPIAATAAFLVTPPPSSLHRHEINLETQLGVFLTPRSGAVQKPQALPFRSGGTAGGVDSSQQRRRKSSVMLRNNSPHAVNGHRAAARKSFAYQLPSGQHVVAGEVHDTLDEGEDERGEQQKSVADIVGTTSLSAVGSRHVIVKKTADSVPMDLGDSNMTLTRSVVFSGSAEESDDGNSDGIDVDKDECEDARHAPVERIALSAFSAHAAASAGKYTEKVSVVSPSVSVCDNDHVAQRSSGSLRKKGSVKCVTSVGEAYEAAHVQ</sequence>
<keyword evidence="3" id="KW-1185">Reference proteome</keyword>
<dbReference type="Proteomes" id="UP000051952">
    <property type="component" value="Unassembled WGS sequence"/>
</dbReference>
<evidence type="ECO:0000313" key="3">
    <source>
        <dbReference type="Proteomes" id="UP000051952"/>
    </source>
</evidence>
<organism evidence="2 3">
    <name type="scientific">Bodo saltans</name>
    <name type="common">Flagellated protozoan</name>
    <dbReference type="NCBI Taxonomy" id="75058"/>
    <lineage>
        <taxon>Eukaryota</taxon>
        <taxon>Discoba</taxon>
        <taxon>Euglenozoa</taxon>
        <taxon>Kinetoplastea</taxon>
        <taxon>Metakinetoplastina</taxon>
        <taxon>Eubodonida</taxon>
        <taxon>Bodonidae</taxon>
        <taxon>Bodo</taxon>
    </lineage>
</organism>
<feature type="non-terminal residue" evidence="2">
    <location>
        <position position="1"/>
    </location>
</feature>
<dbReference type="VEuPathDB" id="TriTrypDB:BSAL_65040"/>
<evidence type="ECO:0000256" key="1">
    <source>
        <dbReference type="SAM" id="MobiDB-lite"/>
    </source>
</evidence>
<accession>A0A0S4ITB3</accession>
<feature type="region of interest" description="Disordered" evidence="1">
    <location>
        <begin position="291"/>
        <end position="320"/>
    </location>
</feature>
<protein>
    <submittedName>
        <fullName evidence="2">Uncharacterized protein</fullName>
    </submittedName>
</protein>
<dbReference type="AlphaFoldDB" id="A0A0S4ITB3"/>